<dbReference type="GO" id="GO:0070086">
    <property type="term" value="P:ubiquitin-dependent endocytosis"/>
    <property type="evidence" value="ECO:0007669"/>
    <property type="project" value="TreeGrafter"/>
</dbReference>
<dbReference type="Pfam" id="PF13002">
    <property type="entry name" value="LDB19"/>
    <property type="match status" value="1"/>
</dbReference>
<feature type="region of interest" description="Disordered" evidence="1">
    <location>
        <begin position="434"/>
        <end position="474"/>
    </location>
</feature>
<dbReference type="AlphaFoldDB" id="A0A4P6XLH4"/>
<feature type="region of interest" description="Disordered" evidence="1">
    <location>
        <begin position="339"/>
        <end position="362"/>
    </location>
</feature>
<dbReference type="STRING" id="2163413.A0A4P6XLH4"/>
<gene>
    <name evidence="3" type="primary">MPUL0C01970</name>
    <name evidence="3" type="ORF">METSCH_C01970</name>
</gene>
<keyword evidence="4" id="KW-1185">Reference proteome</keyword>
<evidence type="ECO:0000313" key="3">
    <source>
        <dbReference type="EMBL" id="QBM88232.1"/>
    </source>
</evidence>
<accession>A0A4P6XLH4</accession>
<evidence type="ECO:0000313" key="4">
    <source>
        <dbReference type="Proteomes" id="UP000292447"/>
    </source>
</evidence>
<feature type="region of interest" description="Disordered" evidence="1">
    <location>
        <begin position="1"/>
        <end position="39"/>
    </location>
</feature>
<evidence type="ECO:0000259" key="2">
    <source>
        <dbReference type="Pfam" id="PF13002"/>
    </source>
</evidence>
<dbReference type="Proteomes" id="UP000292447">
    <property type="component" value="Chromosome III"/>
</dbReference>
<name>A0A4P6XLH4_9ASCO</name>
<feature type="compositionally biased region" description="Polar residues" evidence="1">
    <location>
        <begin position="437"/>
        <end position="469"/>
    </location>
</feature>
<feature type="compositionally biased region" description="Low complexity" evidence="1">
    <location>
        <begin position="347"/>
        <end position="360"/>
    </location>
</feature>
<dbReference type="InterPro" id="IPR050357">
    <property type="entry name" value="Arrestin_domain-protein"/>
</dbReference>
<dbReference type="GO" id="GO:0030674">
    <property type="term" value="F:protein-macromolecule adaptor activity"/>
    <property type="evidence" value="ECO:0007669"/>
    <property type="project" value="TreeGrafter"/>
</dbReference>
<dbReference type="InterPro" id="IPR024391">
    <property type="entry name" value="LDB19_N"/>
</dbReference>
<organism evidence="3 4">
    <name type="scientific">Metschnikowia aff. pulcherrima</name>
    <dbReference type="NCBI Taxonomy" id="2163413"/>
    <lineage>
        <taxon>Eukaryota</taxon>
        <taxon>Fungi</taxon>
        <taxon>Dikarya</taxon>
        <taxon>Ascomycota</taxon>
        <taxon>Saccharomycotina</taxon>
        <taxon>Pichiomycetes</taxon>
        <taxon>Metschnikowiaceae</taxon>
        <taxon>Metschnikowia</taxon>
    </lineage>
</organism>
<dbReference type="EMBL" id="CP034458">
    <property type="protein sequence ID" value="QBM88232.1"/>
    <property type="molecule type" value="Genomic_DNA"/>
</dbReference>
<reference evidence="4" key="1">
    <citation type="submission" date="2019-03" db="EMBL/GenBank/DDBJ databases">
        <title>Snf2 controls pulcherriminic acid biosynthesis and connects pigmentation and antifungal activity of the yeast Metschnikowia pulcherrima.</title>
        <authorList>
            <person name="Gore-Lloyd D."/>
            <person name="Sumann I."/>
            <person name="Brachmann A.O."/>
            <person name="Schneeberger K."/>
            <person name="Ortiz-Merino R.A."/>
            <person name="Moreno-Beltran M."/>
            <person name="Schlaefli M."/>
            <person name="Kirner P."/>
            <person name="Santos Kron A."/>
            <person name="Wolfe K.H."/>
            <person name="Piel J."/>
            <person name="Ahrens C.H."/>
            <person name="Henk D."/>
            <person name="Freimoser F.M."/>
        </authorList>
    </citation>
    <scope>NUCLEOTIDE SEQUENCE [LARGE SCALE GENOMIC DNA]</scope>
    <source>
        <strain evidence="4">APC 1.2</strain>
    </source>
</reference>
<feature type="domain" description="LDB19 N-terminal" evidence="2">
    <location>
        <begin position="140"/>
        <end position="321"/>
    </location>
</feature>
<dbReference type="GO" id="GO:0005829">
    <property type="term" value="C:cytosol"/>
    <property type="evidence" value="ECO:0007669"/>
    <property type="project" value="TreeGrafter"/>
</dbReference>
<feature type="compositionally biased region" description="Polar residues" evidence="1">
    <location>
        <begin position="24"/>
        <end position="37"/>
    </location>
</feature>
<sequence length="713" mass="76309">MSLLSRVFHHSEKSPRPRSKSSLAFHQSNGQKKSSPPISLHINLESPPVVLYGHAHESTGSLISGVLTLEVNSQKPKSVALSTLTPQASASGLHPLTSASGLHPQASATSIGSEFSIGDGHLLSPCTSLDVNVEVESVILLLVQTVHYTKPFIVSSNLVSSCKRCATRKSVLAQWDVLLQRALFPDGSHAYPFSHLLPGSIAASSKLGSAHLYSYIKYDLVAVAKCANKKVTVTLPVNVLRSILRGPDRNSLRVFPPTEVTASAVLPGVMYPKSTFPIELRMGHVVNSKQDRRWRMRKLLWKLEEHTQIAAYACEDHAHKIKSIEELQRKAQLAKMLRAGASPNHPPSGSNSGDGPSKSNGMHHLTIQTLMFVSPHPSNPQGAIQAAAMDAANLSEVPAGNHDIVEPEEEIPTNRVVDEVVHFEEDFGDATARANESPAQGQASPAPSTGLSSIRSNGNDQPAESGNETGRTDESLFLDELRVVAHGDIKSGWKSDFSGDGSIELVAEISALECSSGIKRHKIKALSEETPPDGTHEGLRNDANISCDINDPVLGIYVGHVLVIEVIVAEEIVQHAKHSHLGNNGLSPVTSTTSVTSTSNLVGVPTGAARVLRMQFKVVMTERSGLGIAWDDEVPPTYDDVRALSPPTYETLAIGTPNLALGILPGIGGQQMTPAVIYGLGDTPVVGSFVPNRNVNSIDAITDLDDSVQEFRL</sequence>
<dbReference type="GO" id="GO:0005886">
    <property type="term" value="C:plasma membrane"/>
    <property type="evidence" value="ECO:0007669"/>
    <property type="project" value="TreeGrafter"/>
</dbReference>
<dbReference type="GO" id="GO:0031625">
    <property type="term" value="F:ubiquitin protein ligase binding"/>
    <property type="evidence" value="ECO:0007669"/>
    <property type="project" value="TreeGrafter"/>
</dbReference>
<dbReference type="PANTHER" id="PTHR11188">
    <property type="entry name" value="ARRESTIN DOMAIN CONTAINING PROTEIN"/>
    <property type="match status" value="1"/>
</dbReference>
<evidence type="ECO:0000256" key="1">
    <source>
        <dbReference type="SAM" id="MobiDB-lite"/>
    </source>
</evidence>
<dbReference type="PANTHER" id="PTHR11188:SF76">
    <property type="entry name" value="PROTEIN LDB19"/>
    <property type="match status" value="1"/>
</dbReference>
<protein>
    <submittedName>
        <fullName evidence="3">Arrestin-N terminal like</fullName>
    </submittedName>
</protein>
<proteinExistence type="predicted"/>